<dbReference type="PANTHER" id="PTHR11986">
    <property type="entry name" value="AMINOTRANSFERASE CLASS III"/>
    <property type="match status" value="1"/>
</dbReference>
<evidence type="ECO:0000313" key="8">
    <source>
        <dbReference type="EMBL" id="MFC5627862.1"/>
    </source>
</evidence>
<proteinExistence type="inferred from homology"/>
<dbReference type="EC" id="2.6.1.11" evidence="8"/>
<evidence type="ECO:0000256" key="6">
    <source>
        <dbReference type="ARBA" id="ARBA00029440"/>
    </source>
</evidence>
<dbReference type="Gene3D" id="3.40.640.10">
    <property type="entry name" value="Type I PLP-dependent aspartate aminotransferase-like (Major domain)"/>
    <property type="match status" value="1"/>
</dbReference>
<comment type="cofactor">
    <cofactor evidence="1">
        <name>pyridoxal 5'-phosphate</name>
        <dbReference type="ChEBI" id="CHEBI:597326"/>
    </cofactor>
</comment>
<dbReference type="PIRSF" id="PIRSF000521">
    <property type="entry name" value="Transaminase_4ab_Lys_Orn"/>
    <property type="match status" value="1"/>
</dbReference>
<keyword evidence="3" id="KW-0028">Amino-acid biosynthesis</keyword>
<evidence type="ECO:0000256" key="7">
    <source>
        <dbReference type="RuleBase" id="RU003560"/>
    </source>
</evidence>
<dbReference type="Gene3D" id="3.90.1150.10">
    <property type="entry name" value="Aspartate Aminotransferase, domain 1"/>
    <property type="match status" value="1"/>
</dbReference>
<keyword evidence="5 7" id="KW-0663">Pyridoxal phosphate</keyword>
<dbReference type="Pfam" id="PF00202">
    <property type="entry name" value="Aminotran_3"/>
    <property type="match status" value="1"/>
</dbReference>
<evidence type="ECO:0000256" key="4">
    <source>
        <dbReference type="ARBA" id="ARBA00022679"/>
    </source>
</evidence>
<comment type="caution">
    <text evidence="8">The sequence shown here is derived from an EMBL/GenBank/DDBJ whole genome shotgun (WGS) entry which is preliminary data.</text>
</comment>
<comment type="similarity">
    <text evidence="7">Belongs to the class-III pyridoxal-phosphate-dependent aminotransferase family.</text>
</comment>
<dbReference type="RefSeq" id="WP_270896255.1">
    <property type="nucleotide sequence ID" value="NZ_JBHSPF010000015.1"/>
</dbReference>
<keyword evidence="9" id="KW-1185">Reference proteome</keyword>
<dbReference type="InterPro" id="IPR015422">
    <property type="entry name" value="PyrdxlP-dep_Trfase_small"/>
</dbReference>
<name>A0ABW0U303_9BACI</name>
<gene>
    <name evidence="8" type="ORF">ACFPTR_03000</name>
</gene>
<evidence type="ECO:0000256" key="1">
    <source>
        <dbReference type="ARBA" id="ARBA00001933"/>
    </source>
</evidence>
<dbReference type="InterPro" id="IPR005814">
    <property type="entry name" value="Aminotrans_3"/>
</dbReference>
<dbReference type="InterPro" id="IPR015424">
    <property type="entry name" value="PyrdxlP-dep_Trfase"/>
</dbReference>
<dbReference type="SUPFAM" id="SSF53383">
    <property type="entry name" value="PLP-dependent transferases"/>
    <property type="match status" value="1"/>
</dbReference>
<reference evidence="9" key="1">
    <citation type="journal article" date="2019" name="Int. J. Syst. Evol. Microbiol.">
        <title>The Global Catalogue of Microorganisms (GCM) 10K type strain sequencing project: providing services to taxonomists for standard genome sequencing and annotation.</title>
        <authorList>
            <consortium name="The Broad Institute Genomics Platform"/>
            <consortium name="The Broad Institute Genome Sequencing Center for Infectious Disease"/>
            <person name="Wu L."/>
            <person name="Ma J."/>
        </authorList>
    </citation>
    <scope>NUCLEOTIDE SEQUENCE [LARGE SCALE GENOMIC DNA]</scope>
    <source>
        <strain evidence="9">CGMCC 1.15790</strain>
    </source>
</reference>
<dbReference type="InterPro" id="IPR004636">
    <property type="entry name" value="AcOrn/SuccOrn_fam"/>
</dbReference>
<dbReference type="InterPro" id="IPR050103">
    <property type="entry name" value="Class-III_PLP-dep_AT"/>
</dbReference>
<evidence type="ECO:0000256" key="2">
    <source>
        <dbReference type="ARBA" id="ARBA00022576"/>
    </source>
</evidence>
<dbReference type="EMBL" id="JBHSPF010000015">
    <property type="protein sequence ID" value="MFC5627862.1"/>
    <property type="molecule type" value="Genomic_DNA"/>
</dbReference>
<dbReference type="NCBIfam" id="NF002325">
    <property type="entry name" value="PRK01278.1"/>
    <property type="match status" value="1"/>
</dbReference>
<dbReference type="PROSITE" id="PS00600">
    <property type="entry name" value="AA_TRANSFER_CLASS_3"/>
    <property type="match status" value="1"/>
</dbReference>
<dbReference type="PANTHER" id="PTHR11986:SF79">
    <property type="entry name" value="ACETYLORNITHINE AMINOTRANSFERASE, MITOCHONDRIAL"/>
    <property type="match status" value="1"/>
</dbReference>
<dbReference type="Proteomes" id="UP001596143">
    <property type="component" value="Unassembled WGS sequence"/>
</dbReference>
<dbReference type="InterPro" id="IPR049704">
    <property type="entry name" value="Aminotrans_3_PPA_site"/>
</dbReference>
<dbReference type="NCBIfam" id="TIGR00707">
    <property type="entry name" value="argD"/>
    <property type="match status" value="1"/>
</dbReference>
<dbReference type="NCBIfam" id="NF002797">
    <property type="entry name" value="PRK02936.1"/>
    <property type="match status" value="1"/>
</dbReference>
<dbReference type="GO" id="GO:0003992">
    <property type="term" value="F:N2-acetyl-L-ornithine:2-oxoglutarate 5-aminotransferase activity"/>
    <property type="evidence" value="ECO:0007669"/>
    <property type="project" value="UniProtKB-EC"/>
</dbReference>
<evidence type="ECO:0000256" key="5">
    <source>
        <dbReference type="ARBA" id="ARBA00022898"/>
    </source>
</evidence>
<keyword evidence="4 8" id="KW-0808">Transferase</keyword>
<keyword evidence="2 8" id="KW-0032">Aminotransferase</keyword>
<organism evidence="8 9">
    <name type="scientific">Aliibacillus thermotolerans</name>
    <dbReference type="NCBI Taxonomy" id="1834418"/>
    <lineage>
        <taxon>Bacteria</taxon>
        <taxon>Bacillati</taxon>
        <taxon>Bacillota</taxon>
        <taxon>Bacilli</taxon>
        <taxon>Bacillales</taxon>
        <taxon>Bacillaceae</taxon>
        <taxon>Aliibacillus</taxon>
    </lineage>
</organism>
<comment type="pathway">
    <text evidence="6">Amino-acid biosynthesis.</text>
</comment>
<evidence type="ECO:0000256" key="3">
    <source>
        <dbReference type="ARBA" id="ARBA00022605"/>
    </source>
</evidence>
<dbReference type="CDD" id="cd00610">
    <property type="entry name" value="OAT_like"/>
    <property type="match status" value="1"/>
</dbReference>
<evidence type="ECO:0000313" key="9">
    <source>
        <dbReference type="Proteomes" id="UP001596143"/>
    </source>
</evidence>
<dbReference type="InterPro" id="IPR015421">
    <property type="entry name" value="PyrdxlP-dep_Trfase_major"/>
</dbReference>
<protein>
    <submittedName>
        <fullName evidence="8">Acetylornithine transaminase</fullName>
        <ecNumber evidence="8">2.6.1.11</ecNumber>
    </submittedName>
</protein>
<sequence>MSEETSHLFPTYKRWDIVFQEANGSTVIDQHGNEYIDMMSGIGVVNLGHKHPNVLKAVEEQLQKGWHGSNFFQYEGQERVAQILTENSTGEYVFFVNSGTEANEAAIKLARKYRGKNKVVSFLQSFHGRTFGSMAATGQTKIHEGFGSMLSGFEHIPYNDVEAVKQAVDKDTAAIMLEVVQGEGGIYPGEERFFQAVQEMIEKTGALLIIDEIQTGLGRTGTFFAYEQTPLHPDIITTAKSLGNGIPTGAVIGKAFLKDAFGPGTHGSTFGGNPLAMAAAEATLTTMLAPGWLHEIKRKGESFLEECKKVFSSVPLVKDVRGKGLMIGIELKEEAAPYILALQEKGVLTIGAGPSVIRLLPPLTTEREVLQEAIHRIKEVLSS</sequence>
<accession>A0ABW0U303</accession>